<dbReference type="InterPro" id="IPR050659">
    <property type="entry name" value="Peptidase_M24B"/>
</dbReference>
<dbReference type="Proteomes" id="UP001501166">
    <property type="component" value="Unassembled WGS sequence"/>
</dbReference>
<reference evidence="10" key="1">
    <citation type="journal article" date="2019" name="Int. J. Syst. Evol. Microbiol.">
        <title>The Global Catalogue of Microorganisms (GCM) 10K type strain sequencing project: providing services to taxonomists for standard genome sequencing and annotation.</title>
        <authorList>
            <consortium name="The Broad Institute Genomics Platform"/>
            <consortium name="The Broad Institute Genome Sequencing Center for Infectious Disease"/>
            <person name="Wu L."/>
            <person name="Ma J."/>
        </authorList>
    </citation>
    <scope>NUCLEOTIDE SEQUENCE [LARGE SCALE GENOMIC DNA]</scope>
    <source>
        <strain evidence="10">JCM 12662</strain>
    </source>
</reference>
<evidence type="ECO:0000313" key="9">
    <source>
        <dbReference type="EMBL" id="GAA0352693.1"/>
    </source>
</evidence>
<gene>
    <name evidence="9" type="ORF">GCM10008932_02110</name>
</gene>
<comment type="similarity">
    <text evidence="2 6">Belongs to the peptidase M24B family.</text>
</comment>
<dbReference type="SUPFAM" id="SSF53092">
    <property type="entry name" value="Creatinase/prolidase N-terminal domain"/>
    <property type="match status" value="1"/>
</dbReference>
<feature type="domain" description="Creatinase N-terminal" evidence="8">
    <location>
        <begin position="4"/>
        <end position="136"/>
    </location>
</feature>
<dbReference type="InterPro" id="IPR000587">
    <property type="entry name" value="Creatinase_N"/>
</dbReference>
<dbReference type="InterPro" id="IPR001131">
    <property type="entry name" value="Peptidase_M24B_aminopep-P_CS"/>
</dbReference>
<organism evidence="9 10">
    <name type="scientific">Alkalibacterium iburiense</name>
    <dbReference type="NCBI Taxonomy" id="290589"/>
    <lineage>
        <taxon>Bacteria</taxon>
        <taxon>Bacillati</taxon>
        <taxon>Bacillota</taxon>
        <taxon>Bacilli</taxon>
        <taxon>Lactobacillales</taxon>
        <taxon>Carnobacteriaceae</taxon>
        <taxon>Alkalibacterium</taxon>
    </lineage>
</organism>
<comment type="cofactor">
    <cofactor evidence="1">
        <name>Mn(2+)</name>
        <dbReference type="ChEBI" id="CHEBI:29035"/>
    </cofactor>
</comment>
<sequence>MTIIAQLQDEMKSENLDLLYYDDPLVVSYLTGFESDPHERVLAVLLFQDALWMICPAMEYPSVKTIKEAQLVLPYKDENSPWAILKEALDHSPKQVTRIGISEDTLSVARYHSLRSVFKEAEFENSTSLIQNKRVIKQPHEITIMKEAGDLADKALKVGMDYLKNGISEEEVVAKIEYEMKKIGVADMSFSTMVLFGDHAASPHGTPGKRQLQPGELVLFDLGVVHKGYTSDVTRTVAYGEVSEKAKEIYHIVLEAQEMAQKAVKAGMTTGELDAIARTVIKEAGYGEYFTHRLGHGLGKSVHEFPDVAPNVTVELKNGMCFSIEPGIYIENSVGVRIEDCVYVTDNGAIPFTHTPKELIVLPVKE</sequence>
<evidence type="ECO:0000313" key="10">
    <source>
        <dbReference type="Proteomes" id="UP001501166"/>
    </source>
</evidence>
<evidence type="ECO:0000256" key="6">
    <source>
        <dbReference type="RuleBase" id="RU000590"/>
    </source>
</evidence>
<dbReference type="Gene3D" id="3.40.350.10">
    <property type="entry name" value="Creatinase/prolidase N-terminal domain"/>
    <property type="match status" value="1"/>
</dbReference>
<keyword evidence="3 6" id="KW-0479">Metal-binding</keyword>
<dbReference type="CDD" id="cd01092">
    <property type="entry name" value="APP-like"/>
    <property type="match status" value="1"/>
</dbReference>
<evidence type="ECO:0000259" key="8">
    <source>
        <dbReference type="Pfam" id="PF01321"/>
    </source>
</evidence>
<dbReference type="SUPFAM" id="SSF55920">
    <property type="entry name" value="Creatinase/aminopeptidase"/>
    <property type="match status" value="1"/>
</dbReference>
<dbReference type="InterPro" id="IPR029149">
    <property type="entry name" value="Creatin/AminoP/Spt16_N"/>
</dbReference>
<evidence type="ECO:0000256" key="5">
    <source>
        <dbReference type="ARBA" id="ARBA00023211"/>
    </source>
</evidence>
<dbReference type="PANTHER" id="PTHR46112">
    <property type="entry name" value="AMINOPEPTIDASE"/>
    <property type="match status" value="1"/>
</dbReference>
<dbReference type="Gene3D" id="3.90.230.10">
    <property type="entry name" value="Creatinase/methionine aminopeptidase superfamily"/>
    <property type="match status" value="1"/>
</dbReference>
<name>A0ABP3GS71_9LACT</name>
<dbReference type="EMBL" id="BAAACW010000017">
    <property type="protein sequence ID" value="GAA0352693.1"/>
    <property type="molecule type" value="Genomic_DNA"/>
</dbReference>
<evidence type="ECO:0000256" key="4">
    <source>
        <dbReference type="ARBA" id="ARBA00022801"/>
    </source>
</evidence>
<dbReference type="Pfam" id="PF01321">
    <property type="entry name" value="Creatinase_N"/>
    <property type="match status" value="1"/>
</dbReference>
<keyword evidence="4" id="KW-0378">Hydrolase</keyword>
<dbReference type="InterPro" id="IPR036005">
    <property type="entry name" value="Creatinase/aminopeptidase-like"/>
</dbReference>
<feature type="domain" description="Peptidase M24" evidence="7">
    <location>
        <begin position="144"/>
        <end position="346"/>
    </location>
</feature>
<evidence type="ECO:0000256" key="3">
    <source>
        <dbReference type="ARBA" id="ARBA00022723"/>
    </source>
</evidence>
<dbReference type="RefSeq" id="WP_343753115.1">
    <property type="nucleotide sequence ID" value="NZ_BAAACW010000017.1"/>
</dbReference>
<keyword evidence="5" id="KW-0464">Manganese</keyword>
<dbReference type="InterPro" id="IPR000994">
    <property type="entry name" value="Pept_M24"/>
</dbReference>
<evidence type="ECO:0000259" key="7">
    <source>
        <dbReference type="Pfam" id="PF00557"/>
    </source>
</evidence>
<comment type="caution">
    <text evidence="9">The sequence shown here is derived from an EMBL/GenBank/DDBJ whole genome shotgun (WGS) entry which is preliminary data.</text>
</comment>
<dbReference type="PANTHER" id="PTHR46112:SF10">
    <property type="entry name" value="DIPEPTIDASE YKVY-RELATED"/>
    <property type="match status" value="1"/>
</dbReference>
<evidence type="ECO:0000256" key="2">
    <source>
        <dbReference type="ARBA" id="ARBA00008766"/>
    </source>
</evidence>
<accession>A0ABP3GS71</accession>
<proteinExistence type="inferred from homology"/>
<dbReference type="Pfam" id="PF00557">
    <property type="entry name" value="Peptidase_M24"/>
    <property type="match status" value="1"/>
</dbReference>
<keyword evidence="10" id="KW-1185">Reference proteome</keyword>
<evidence type="ECO:0000256" key="1">
    <source>
        <dbReference type="ARBA" id="ARBA00001936"/>
    </source>
</evidence>
<dbReference type="PROSITE" id="PS00491">
    <property type="entry name" value="PROLINE_PEPTIDASE"/>
    <property type="match status" value="1"/>
</dbReference>
<protein>
    <submittedName>
        <fullName evidence="9">Xaa-Pro peptidase family protein</fullName>
    </submittedName>
</protein>